<protein>
    <submittedName>
        <fullName evidence="1">Uncharacterized protein</fullName>
    </submittedName>
</protein>
<dbReference type="RefSeq" id="WP_066212866.1">
    <property type="nucleotide sequence ID" value="NZ_FNSN01000003.1"/>
</dbReference>
<evidence type="ECO:0000313" key="2">
    <source>
        <dbReference type="Proteomes" id="UP000182652"/>
    </source>
</evidence>
<sequence length="132" mass="14832">MIPDSWFPATRPDDGETVGYLDMVGEEFQPYDLLGRPHGEPAEYTEAEERLAELGLSYLARRWSFEVQDHPEPIAVVISELNRDAVVVLSDDADYHRDFGTPFSVPLPLDGSVLWENPDGSGPRFTQSVPNR</sequence>
<organism evidence="1 2">
    <name type="scientific">Arthrobacter woluwensis</name>
    <dbReference type="NCBI Taxonomy" id="156980"/>
    <lineage>
        <taxon>Bacteria</taxon>
        <taxon>Bacillati</taxon>
        <taxon>Actinomycetota</taxon>
        <taxon>Actinomycetes</taxon>
        <taxon>Micrococcales</taxon>
        <taxon>Micrococcaceae</taxon>
        <taxon>Arthrobacter</taxon>
    </lineage>
</organism>
<dbReference type="Proteomes" id="UP000182652">
    <property type="component" value="Unassembled WGS sequence"/>
</dbReference>
<dbReference type="AlphaFoldDB" id="A0A1H4QKE9"/>
<keyword evidence="2" id="KW-1185">Reference proteome</keyword>
<dbReference type="EMBL" id="FNSN01000003">
    <property type="protein sequence ID" value="SEC20011.1"/>
    <property type="molecule type" value="Genomic_DNA"/>
</dbReference>
<proteinExistence type="predicted"/>
<evidence type="ECO:0000313" key="1">
    <source>
        <dbReference type="EMBL" id="SEC20011.1"/>
    </source>
</evidence>
<gene>
    <name evidence="1" type="ORF">SAMN04489745_2312</name>
</gene>
<accession>A0A1H4QKE9</accession>
<name>A0A1H4QKE9_9MICC</name>
<reference evidence="1 2" key="1">
    <citation type="submission" date="2016-10" db="EMBL/GenBank/DDBJ databases">
        <authorList>
            <person name="de Groot N.N."/>
        </authorList>
    </citation>
    <scope>NUCLEOTIDE SEQUENCE [LARGE SCALE GENOMIC DNA]</scope>
    <source>
        <strain evidence="1 2">DSM 10495</strain>
    </source>
</reference>
<dbReference type="STRING" id="156980.SAMN04489745_2312"/>